<dbReference type="PRINTS" id="PR00024">
    <property type="entry name" value="HOMEOBOX"/>
</dbReference>
<dbReference type="Gene3D" id="1.10.10.60">
    <property type="entry name" value="Homeodomain-like"/>
    <property type="match status" value="1"/>
</dbReference>
<keyword evidence="3 6" id="KW-0371">Homeobox</keyword>
<dbReference type="Pfam" id="PF00046">
    <property type="entry name" value="Homeodomain"/>
    <property type="match status" value="1"/>
</dbReference>
<reference evidence="11" key="1">
    <citation type="submission" date="2025-08" db="UniProtKB">
        <authorList>
            <consortium name="RefSeq"/>
        </authorList>
    </citation>
    <scope>IDENTIFICATION</scope>
    <source>
        <tissue evidence="11">Whole body pupa</tissue>
    </source>
</reference>
<evidence type="ECO:0000313" key="10">
    <source>
        <dbReference type="Proteomes" id="UP000092443"/>
    </source>
</evidence>
<dbReference type="RefSeq" id="XP_037888725.1">
    <property type="nucleotide sequence ID" value="XM_038032797.1"/>
</dbReference>
<keyword evidence="4 6" id="KW-0539">Nucleus</keyword>
<keyword evidence="2 6" id="KW-0238">DNA-binding</keyword>
<feature type="domain" description="Homeobox" evidence="9">
    <location>
        <begin position="304"/>
        <end position="364"/>
    </location>
</feature>
<comment type="subcellular location">
    <subcellularLocation>
        <location evidence="1 6 7">Nucleus</location>
    </subcellularLocation>
</comment>
<evidence type="ECO:0000256" key="5">
    <source>
        <dbReference type="ARBA" id="ARBA00068822"/>
    </source>
</evidence>
<dbReference type="GO" id="GO:0000981">
    <property type="term" value="F:DNA-binding transcription factor activity, RNA polymerase II-specific"/>
    <property type="evidence" value="ECO:0007669"/>
    <property type="project" value="InterPro"/>
</dbReference>
<dbReference type="GO" id="GO:0005634">
    <property type="term" value="C:nucleus"/>
    <property type="evidence" value="ECO:0007669"/>
    <property type="project" value="UniProtKB-SubCell"/>
</dbReference>
<dbReference type="SMART" id="SM00389">
    <property type="entry name" value="HOX"/>
    <property type="match status" value="1"/>
</dbReference>
<evidence type="ECO:0000256" key="3">
    <source>
        <dbReference type="ARBA" id="ARBA00023155"/>
    </source>
</evidence>
<dbReference type="AlphaFoldDB" id="A0A9C6DRC6"/>
<evidence type="ECO:0000256" key="4">
    <source>
        <dbReference type="ARBA" id="ARBA00023242"/>
    </source>
</evidence>
<dbReference type="PANTHER" id="PTHR24334:SF0">
    <property type="entry name" value="HOMEOBOX PROTEIN UNPLUGGED"/>
    <property type="match status" value="1"/>
</dbReference>
<dbReference type="InterPro" id="IPR042982">
    <property type="entry name" value="GBX-1/2"/>
</dbReference>
<evidence type="ECO:0000256" key="1">
    <source>
        <dbReference type="ARBA" id="ARBA00004123"/>
    </source>
</evidence>
<dbReference type="GO" id="GO:0000977">
    <property type="term" value="F:RNA polymerase II transcription regulatory region sequence-specific DNA binding"/>
    <property type="evidence" value="ECO:0007669"/>
    <property type="project" value="TreeGrafter"/>
</dbReference>
<dbReference type="KEGG" id="gfs:119637024"/>
<dbReference type="PROSITE" id="PS00027">
    <property type="entry name" value="HOMEOBOX_1"/>
    <property type="match status" value="1"/>
</dbReference>
<feature type="DNA-binding region" description="Homeobox" evidence="6">
    <location>
        <begin position="306"/>
        <end position="365"/>
    </location>
</feature>
<dbReference type="InterPro" id="IPR020479">
    <property type="entry name" value="HD_metazoa"/>
</dbReference>
<keyword evidence="10" id="KW-1185">Reference proteome</keyword>
<evidence type="ECO:0000256" key="2">
    <source>
        <dbReference type="ARBA" id="ARBA00023125"/>
    </source>
</evidence>
<name>A0A9C6DRC6_9MUSC</name>
<sequence>MESSENAIIELESATTTTTATTTAATTKLNSKFSTAFSIENLIANQNANKTGLEMQKNSDTVQELSARAMVASSALGLTNFPLYNPWLHGYFAQNHDRLAQFLAHNTCALPSHFVKDNKSFNDHVSNPQSTTIQHTMIPSMKTTLDLDNFVQARFLYNPSDSSYREKILMSDFGLNGLSAINENVQNLSLSNQFAQDIGKVLTDVALSSMHTCEQTRIVADTPPMHPKNHHSEAIVHVGVDEEFDCSGDSCSDISLTMSPEHCGADVDKAKAYSHSDSDDCSDDDTNSTSQPDNGKDLSQTAAAKSRRRRTAFTSEQLLELEREFHAKKYLSLTERSQIATSLKLSEVQVKIWFQNRRAKWKRVKAGLSSHGMNRNGSSGTKIVVPIPVHVNRFAVRSQHQQMEKMCLTGPKPDLRKKLTSDISGFEKFNSHLHAGGGGGALNDSPTLNATNTTNTAVALMTTATSSLPAKTAVTGALTLANSIY</sequence>
<accession>A0A9C6DRC6</accession>
<dbReference type="GO" id="GO:0051960">
    <property type="term" value="P:regulation of nervous system development"/>
    <property type="evidence" value="ECO:0007669"/>
    <property type="project" value="TreeGrafter"/>
</dbReference>
<feature type="region of interest" description="Disordered" evidence="8">
    <location>
        <begin position="274"/>
        <end position="312"/>
    </location>
</feature>
<dbReference type="Proteomes" id="UP000092443">
    <property type="component" value="Unplaced"/>
</dbReference>
<dbReference type="PANTHER" id="PTHR24334">
    <property type="entry name" value="HOMEOBOX PROTEIN GBX"/>
    <property type="match status" value="1"/>
</dbReference>
<organism evidence="10 11">
    <name type="scientific">Glossina fuscipes</name>
    <dbReference type="NCBI Taxonomy" id="7396"/>
    <lineage>
        <taxon>Eukaryota</taxon>
        <taxon>Metazoa</taxon>
        <taxon>Ecdysozoa</taxon>
        <taxon>Arthropoda</taxon>
        <taxon>Hexapoda</taxon>
        <taxon>Insecta</taxon>
        <taxon>Pterygota</taxon>
        <taxon>Neoptera</taxon>
        <taxon>Endopterygota</taxon>
        <taxon>Diptera</taxon>
        <taxon>Brachycera</taxon>
        <taxon>Muscomorpha</taxon>
        <taxon>Hippoboscoidea</taxon>
        <taxon>Glossinidae</taxon>
        <taxon>Glossina</taxon>
    </lineage>
</organism>
<evidence type="ECO:0000256" key="7">
    <source>
        <dbReference type="RuleBase" id="RU000682"/>
    </source>
</evidence>
<evidence type="ECO:0000256" key="8">
    <source>
        <dbReference type="SAM" id="MobiDB-lite"/>
    </source>
</evidence>
<dbReference type="GeneID" id="119637024"/>
<dbReference type="InterPro" id="IPR001356">
    <property type="entry name" value="HD"/>
</dbReference>
<dbReference type="CDD" id="cd00086">
    <property type="entry name" value="homeodomain"/>
    <property type="match status" value="1"/>
</dbReference>
<protein>
    <recommendedName>
        <fullName evidence="5">Homeobox protein unplugged</fullName>
    </recommendedName>
</protein>
<dbReference type="InterPro" id="IPR017970">
    <property type="entry name" value="Homeobox_CS"/>
</dbReference>
<dbReference type="PROSITE" id="PS50071">
    <property type="entry name" value="HOMEOBOX_2"/>
    <property type="match status" value="1"/>
</dbReference>
<dbReference type="SUPFAM" id="SSF46689">
    <property type="entry name" value="Homeodomain-like"/>
    <property type="match status" value="1"/>
</dbReference>
<evidence type="ECO:0000313" key="11">
    <source>
        <dbReference type="RefSeq" id="XP_037888725.1"/>
    </source>
</evidence>
<gene>
    <name evidence="11" type="primary">LOC119637024</name>
</gene>
<dbReference type="FunFam" id="1.10.10.60:FF:000360">
    <property type="entry name" value="Gastrulation brain homeobox"/>
    <property type="match status" value="1"/>
</dbReference>
<evidence type="ECO:0000259" key="9">
    <source>
        <dbReference type="PROSITE" id="PS50071"/>
    </source>
</evidence>
<dbReference type="InterPro" id="IPR009057">
    <property type="entry name" value="Homeodomain-like_sf"/>
</dbReference>
<evidence type="ECO:0000256" key="6">
    <source>
        <dbReference type="PROSITE-ProRule" id="PRU00108"/>
    </source>
</evidence>
<proteinExistence type="predicted"/>